<evidence type="ECO:0000313" key="4">
    <source>
        <dbReference type="EMBL" id="TYK66665.1"/>
    </source>
</evidence>
<dbReference type="CDD" id="cd02440">
    <property type="entry name" value="AdoMet_MTases"/>
    <property type="match status" value="1"/>
</dbReference>
<dbReference type="Proteomes" id="UP000815846">
    <property type="component" value="Unassembled WGS sequence"/>
</dbReference>
<evidence type="ECO:0000259" key="3">
    <source>
        <dbReference type="Pfam" id="PF13649"/>
    </source>
</evidence>
<dbReference type="InterPro" id="IPR003615">
    <property type="entry name" value="HNH_nuc"/>
</dbReference>
<proteinExistence type="predicted"/>
<gene>
    <name evidence="4" type="ORF">CWS31_004860</name>
</gene>
<evidence type="ECO:0000313" key="5">
    <source>
        <dbReference type="Proteomes" id="UP000815846"/>
    </source>
</evidence>
<evidence type="ECO:0000259" key="2">
    <source>
        <dbReference type="Pfam" id="PF13395"/>
    </source>
</evidence>
<dbReference type="InterPro" id="IPR029063">
    <property type="entry name" value="SAM-dependent_MTases_sf"/>
</dbReference>
<comment type="caution">
    <text evidence="4">The sequence shown here is derived from an EMBL/GenBank/DDBJ whole genome shotgun (WGS) entry which is preliminary data.</text>
</comment>
<dbReference type="PANTHER" id="PTHR43861">
    <property type="entry name" value="TRANS-ACONITATE 2-METHYLTRANSFERASE-RELATED"/>
    <property type="match status" value="1"/>
</dbReference>
<dbReference type="Gene3D" id="1.10.30.50">
    <property type="match status" value="1"/>
</dbReference>
<name>A0ABY3MZL5_9GAMM</name>
<feature type="domain" description="Methyltransferase" evidence="3">
    <location>
        <begin position="44"/>
        <end position="148"/>
    </location>
</feature>
<feature type="domain" description="HNH nuclease" evidence="2">
    <location>
        <begin position="481"/>
        <end position="520"/>
    </location>
</feature>
<dbReference type="Pfam" id="PF13395">
    <property type="entry name" value="HNH_4"/>
    <property type="match status" value="1"/>
</dbReference>
<dbReference type="InterPro" id="IPR041698">
    <property type="entry name" value="Methyltransf_25"/>
</dbReference>
<dbReference type="GO" id="GO:0008168">
    <property type="term" value="F:methyltransferase activity"/>
    <property type="evidence" value="ECO:0007669"/>
    <property type="project" value="UniProtKB-KW"/>
</dbReference>
<dbReference type="EMBL" id="PJAI02000003">
    <property type="protein sequence ID" value="TYK66665.1"/>
    <property type="molecule type" value="Genomic_DNA"/>
</dbReference>
<dbReference type="Pfam" id="PF13649">
    <property type="entry name" value="Methyltransf_25"/>
    <property type="match status" value="1"/>
</dbReference>
<sequence length="643" mass="73190">MSPKFYNKNAEALAQQYLSKSFEEVHKSWSHLLPEIIENPNARILDLGAGAGRDAKHLAELAEVKHSNKNNIQIYAVEPALDLAEIGKQTTKNLKIKWLEDSLPALNIITQQEVSFDLILLSAVWMHIPPSERARSLRKLANLLKPGGKIVISLRHGQTEDDYKTRKMFDVCADELKQLATDVGLFTKLETTKQTDELGRNHIHWQTVVLQLPDDGSGAFPFIRHVAINDGKSATHKLALLRILLRIADGHAGAVLRRESCPVSGERVILPMGLVALYWAHQYKDLIDTHHLFQTPNKSPNMGFMKDSGWHKLTHRTASDYRIGNLFFGEDAKAIHSMLSACASNIKNMPCKYITFPNQEPNSNNPVFEVNSKTVKAKDSIFLDLQTLEQWGEFSVPESIWLAFNRYACWIEPVLVSEWVKTMAGYKGNEQYSAPENQYYLQQALNWLEPKRTTTEVRQRFEQIKQQSPEIAQCVWSAKTLTNKYAIDHSMPFSRWPNNDLWNLLPADSDINGQKSDRLPTEHKLLASKERIQHWWREAWLNPVQSNDSNTAFTSPNAEPASTHKNEVNDMTAGYAISNKLFTAPLPTTTTNQIENSQQERFFAEANIALPGLNSDNDSIDDLFEALVMQRGRLKEMQQLREW</sequence>
<keyword evidence="4" id="KW-0489">Methyltransferase</keyword>
<keyword evidence="5" id="KW-1185">Reference proteome</keyword>
<dbReference type="RefSeq" id="WP_101344747.1">
    <property type="nucleotide sequence ID" value="NZ_PJAI02000003.1"/>
</dbReference>
<accession>A0ABY3MZL5</accession>
<reference evidence="4 5" key="1">
    <citation type="submission" date="2019-08" db="EMBL/GenBank/DDBJ databases">
        <title>Microbe sample from Colwellia echini.</title>
        <authorList>
            <person name="Christiansen L."/>
            <person name="Pathiraja D."/>
            <person name="Schultz-Johansen M."/>
            <person name="Choi I.-G."/>
            <person name="Stougaard P."/>
        </authorList>
    </citation>
    <scope>NUCLEOTIDE SEQUENCE [LARGE SCALE GENOMIC DNA]</scope>
    <source>
        <strain evidence="4 5">A3</strain>
    </source>
</reference>
<dbReference type="SUPFAM" id="SSF53335">
    <property type="entry name" value="S-adenosyl-L-methionine-dependent methyltransferases"/>
    <property type="match status" value="1"/>
</dbReference>
<protein>
    <submittedName>
        <fullName evidence="4">Methyltransferase domain-containing protein</fullName>
    </submittedName>
</protein>
<evidence type="ECO:0000256" key="1">
    <source>
        <dbReference type="ARBA" id="ARBA00022679"/>
    </source>
</evidence>
<dbReference type="Gene3D" id="3.40.50.150">
    <property type="entry name" value="Vaccinia Virus protein VP39"/>
    <property type="match status" value="1"/>
</dbReference>
<organism evidence="4 5">
    <name type="scientific">Colwellia echini</name>
    <dbReference type="NCBI Taxonomy" id="1982103"/>
    <lineage>
        <taxon>Bacteria</taxon>
        <taxon>Pseudomonadati</taxon>
        <taxon>Pseudomonadota</taxon>
        <taxon>Gammaproteobacteria</taxon>
        <taxon>Alteromonadales</taxon>
        <taxon>Colwelliaceae</taxon>
        <taxon>Colwellia</taxon>
    </lineage>
</organism>
<dbReference type="GO" id="GO:0032259">
    <property type="term" value="P:methylation"/>
    <property type="evidence" value="ECO:0007669"/>
    <property type="project" value="UniProtKB-KW"/>
</dbReference>
<keyword evidence="1" id="KW-0808">Transferase</keyword>